<dbReference type="OrthoDB" id="9808424at2"/>
<dbReference type="Pfam" id="PF01553">
    <property type="entry name" value="Acyltransferase"/>
    <property type="match status" value="1"/>
</dbReference>
<dbReference type="PANTHER" id="PTHR10434">
    <property type="entry name" value="1-ACYL-SN-GLYCEROL-3-PHOSPHATE ACYLTRANSFERASE"/>
    <property type="match status" value="1"/>
</dbReference>
<dbReference type="PANTHER" id="PTHR10434:SF11">
    <property type="entry name" value="1-ACYL-SN-GLYCEROL-3-PHOSPHATE ACYLTRANSFERASE"/>
    <property type="match status" value="1"/>
</dbReference>
<evidence type="ECO:0000259" key="3">
    <source>
        <dbReference type="SMART" id="SM00563"/>
    </source>
</evidence>
<sequence>MTRLIRELLAGLARLITGARAVVGISDEPAKRSVLDLPPQMILYANHTSHLDFVTIWSVVPHRIRDRLRPIAAGDYWGSGLKRWLASNILNAYLVDRGRGSGEDARSSSRPQDQLGDMLAILDAGDSLLIFPEGTRGDGSEVARFHSGLYRLAQERPEVAVVPVALSNLGRMLPKGAVVPVPHLVTATFLDPIRISEGESRAEFLERARAAISTVVKEAEEA</sequence>
<evidence type="ECO:0000313" key="4">
    <source>
        <dbReference type="EMBL" id="KAB1643418.1"/>
    </source>
</evidence>
<dbReference type="EMBL" id="WBKB01000003">
    <property type="protein sequence ID" value="KAB1643418.1"/>
    <property type="molecule type" value="Genomic_DNA"/>
</dbReference>
<reference evidence="4 5" key="1">
    <citation type="submission" date="2019-09" db="EMBL/GenBank/DDBJ databases">
        <title>Phylogeny of genus Pseudoclavibacter and closely related genus.</title>
        <authorList>
            <person name="Li Y."/>
        </authorList>
    </citation>
    <scope>NUCLEOTIDE SEQUENCE [LARGE SCALE GENOMIC DNA]</scope>
    <source>
        <strain evidence="4 5">KCTC 13959</strain>
    </source>
</reference>
<accession>A0A7J5BDQ4</accession>
<evidence type="ECO:0000313" key="5">
    <source>
        <dbReference type="Proteomes" id="UP000433493"/>
    </source>
</evidence>
<keyword evidence="1 4" id="KW-0808">Transferase</keyword>
<evidence type="ECO:0000256" key="1">
    <source>
        <dbReference type="ARBA" id="ARBA00022679"/>
    </source>
</evidence>
<evidence type="ECO:0000256" key="2">
    <source>
        <dbReference type="ARBA" id="ARBA00023315"/>
    </source>
</evidence>
<organism evidence="4 5">
    <name type="scientific">Gulosibacter chungangensis</name>
    <dbReference type="NCBI Taxonomy" id="979746"/>
    <lineage>
        <taxon>Bacteria</taxon>
        <taxon>Bacillati</taxon>
        <taxon>Actinomycetota</taxon>
        <taxon>Actinomycetes</taxon>
        <taxon>Micrococcales</taxon>
        <taxon>Microbacteriaceae</taxon>
        <taxon>Gulosibacter</taxon>
    </lineage>
</organism>
<dbReference type="GO" id="GO:0006654">
    <property type="term" value="P:phosphatidic acid biosynthetic process"/>
    <property type="evidence" value="ECO:0007669"/>
    <property type="project" value="TreeGrafter"/>
</dbReference>
<dbReference type="SMART" id="SM00563">
    <property type="entry name" value="PlsC"/>
    <property type="match status" value="1"/>
</dbReference>
<keyword evidence="2 4" id="KW-0012">Acyltransferase</keyword>
<dbReference type="Proteomes" id="UP000433493">
    <property type="component" value="Unassembled WGS sequence"/>
</dbReference>
<proteinExistence type="predicted"/>
<dbReference type="InterPro" id="IPR002123">
    <property type="entry name" value="Plipid/glycerol_acylTrfase"/>
</dbReference>
<dbReference type="GO" id="GO:0003841">
    <property type="term" value="F:1-acylglycerol-3-phosphate O-acyltransferase activity"/>
    <property type="evidence" value="ECO:0007669"/>
    <property type="project" value="TreeGrafter"/>
</dbReference>
<comment type="caution">
    <text evidence="4">The sequence shown here is derived from an EMBL/GenBank/DDBJ whole genome shotgun (WGS) entry which is preliminary data.</text>
</comment>
<dbReference type="RefSeq" id="WP_158051834.1">
    <property type="nucleotide sequence ID" value="NZ_WBKB01000003.1"/>
</dbReference>
<dbReference type="CDD" id="cd07989">
    <property type="entry name" value="LPLAT_AGPAT-like"/>
    <property type="match status" value="1"/>
</dbReference>
<gene>
    <name evidence="4" type="ORF">F8O05_05880</name>
</gene>
<name>A0A7J5BDQ4_9MICO</name>
<feature type="domain" description="Phospholipid/glycerol acyltransferase" evidence="3">
    <location>
        <begin position="41"/>
        <end position="169"/>
    </location>
</feature>
<keyword evidence="5" id="KW-1185">Reference proteome</keyword>
<dbReference type="AlphaFoldDB" id="A0A7J5BDQ4"/>
<dbReference type="SUPFAM" id="SSF69593">
    <property type="entry name" value="Glycerol-3-phosphate (1)-acyltransferase"/>
    <property type="match status" value="1"/>
</dbReference>
<protein>
    <submittedName>
        <fullName evidence="4">1-acyl-sn-glycerol-3-phosphate acyltransferase</fullName>
    </submittedName>
</protein>